<accession>A0A0F9WBN1</accession>
<gene>
    <name evidence="3" type="ORF">AAJ76_3900026599</name>
</gene>
<keyword evidence="2" id="KW-0732">Signal</keyword>
<organism evidence="3 4">
    <name type="scientific">Vairimorpha ceranae</name>
    <dbReference type="NCBI Taxonomy" id="40302"/>
    <lineage>
        <taxon>Eukaryota</taxon>
        <taxon>Fungi</taxon>
        <taxon>Fungi incertae sedis</taxon>
        <taxon>Microsporidia</taxon>
        <taxon>Nosematidae</taxon>
        <taxon>Vairimorpha</taxon>
    </lineage>
</organism>
<evidence type="ECO:0000256" key="1">
    <source>
        <dbReference type="SAM" id="Phobius"/>
    </source>
</evidence>
<name>A0A0F9WBN1_9MICR</name>
<feature type="chain" id="PRO_5002529574" evidence="2">
    <location>
        <begin position="17"/>
        <end position="283"/>
    </location>
</feature>
<sequence>MILWLFFIQSFLSMNGYDTIYQDADLNITVEGGNSTFHINMCNLFDILQKRKYLGLVKMYNFFNTVWDSIVDSSSFKKYFIDSETLKVFNHKKRFNKHMYLLKAAVEFEVDTATVHKIPKFYNENDKLFIRNMLTITKNIYYSCNACENYVIGVNDFNSKELEEIILRRMMYSYKSTESEYPIFAFKPCDQLSDVFHKCNRNDTVNYRSFLPFNPVIEEETTNTFSGFLSTIQYYWNALLADSLSLTIVIISIFALFLFVIFCILLIKRVREIKPRRCIDNIN</sequence>
<proteinExistence type="predicted"/>
<dbReference type="EMBL" id="JPQZ01000039">
    <property type="protein sequence ID" value="KKO74921.1"/>
    <property type="molecule type" value="Genomic_DNA"/>
</dbReference>
<keyword evidence="1" id="KW-0472">Membrane</keyword>
<evidence type="ECO:0000313" key="3">
    <source>
        <dbReference type="EMBL" id="KKO74921.1"/>
    </source>
</evidence>
<dbReference type="RefSeq" id="XP_024330663.1">
    <property type="nucleotide sequence ID" value="XM_024475432.1"/>
</dbReference>
<comment type="caution">
    <text evidence="3">The sequence shown here is derived from an EMBL/GenBank/DDBJ whole genome shotgun (WGS) entry which is preliminary data.</text>
</comment>
<evidence type="ECO:0000256" key="2">
    <source>
        <dbReference type="SAM" id="SignalP"/>
    </source>
</evidence>
<evidence type="ECO:0000313" key="4">
    <source>
        <dbReference type="Proteomes" id="UP000034350"/>
    </source>
</evidence>
<keyword evidence="4" id="KW-1185">Reference proteome</keyword>
<feature type="transmembrane region" description="Helical" evidence="1">
    <location>
        <begin position="244"/>
        <end position="267"/>
    </location>
</feature>
<keyword evidence="1" id="KW-0812">Transmembrane</keyword>
<dbReference type="VEuPathDB" id="MicrosporidiaDB:NCER_101438"/>
<dbReference type="VEuPathDB" id="MicrosporidiaDB:G9O61_00g020170"/>
<protein>
    <submittedName>
        <fullName evidence="3">Uncharacterized protein</fullName>
    </submittedName>
</protein>
<dbReference type="VEuPathDB" id="MicrosporidiaDB:AAJ76_3900026599"/>
<feature type="signal peptide" evidence="2">
    <location>
        <begin position="1"/>
        <end position="16"/>
    </location>
</feature>
<keyword evidence="1" id="KW-1133">Transmembrane helix</keyword>
<dbReference type="AlphaFoldDB" id="A0A0F9WBN1"/>
<reference evidence="3 4" key="1">
    <citation type="journal article" date="2015" name="Environ. Microbiol.">
        <title>Genome analyses suggest the presence of polyploidy and recent human-driven expansions in eight global populations of the honeybee pathogen Nosema ceranae.</title>
        <authorList>
            <person name="Pelin A."/>
            <person name="Selman M."/>
            <person name="Aris-Brosou S."/>
            <person name="Farinelli L."/>
            <person name="Corradi N."/>
        </authorList>
    </citation>
    <scope>NUCLEOTIDE SEQUENCE [LARGE SCALE GENOMIC DNA]</scope>
    <source>
        <strain evidence="3 4">PA08 1199</strain>
    </source>
</reference>
<dbReference type="Proteomes" id="UP000034350">
    <property type="component" value="Unassembled WGS sequence"/>
</dbReference>
<dbReference type="GeneID" id="36320375"/>